<evidence type="ECO:0000313" key="3">
    <source>
        <dbReference type="Proteomes" id="UP000796880"/>
    </source>
</evidence>
<evidence type="ECO:0000313" key="2">
    <source>
        <dbReference type="EMBL" id="KAF3456812.1"/>
    </source>
</evidence>
<protein>
    <submittedName>
        <fullName evidence="2">Uncharacterized protein</fullName>
    </submittedName>
</protein>
<feature type="coiled-coil region" evidence="1">
    <location>
        <begin position="99"/>
        <end position="126"/>
    </location>
</feature>
<reference evidence="2" key="1">
    <citation type="submission" date="2020-03" db="EMBL/GenBank/DDBJ databases">
        <title>A high-quality chromosome-level genome assembly of a woody plant with both climbing and erect habits, Rhamnella rubrinervis.</title>
        <authorList>
            <person name="Lu Z."/>
            <person name="Yang Y."/>
            <person name="Zhu X."/>
            <person name="Sun Y."/>
        </authorList>
    </citation>
    <scope>NUCLEOTIDE SEQUENCE</scope>
    <source>
        <strain evidence="2">BYM</strain>
        <tissue evidence="2">Leaf</tissue>
    </source>
</reference>
<evidence type="ECO:0000256" key="1">
    <source>
        <dbReference type="SAM" id="Coils"/>
    </source>
</evidence>
<comment type="caution">
    <text evidence="2">The sequence shown here is derived from an EMBL/GenBank/DDBJ whole genome shotgun (WGS) entry which is preliminary data.</text>
</comment>
<organism evidence="2 3">
    <name type="scientific">Rhamnella rubrinervis</name>
    <dbReference type="NCBI Taxonomy" id="2594499"/>
    <lineage>
        <taxon>Eukaryota</taxon>
        <taxon>Viridiplantae</taxon>
        <taxon>Streptophyta</taxon>
        <taxon>Embryophyta</taxon>
        <taxon>Tracheophyta</taxon>
        <taxon>Spermatophyta</taxon>
        <taxon>Magnoliopsida</taxon>
        <taxon>eudicotyledons</taxon>
        <taxon>Gunneridae</taxon>
        <taxon>Pentapetalae</taxon>
        <taxon>rosids</taxon>
        <taxon>fabids</taxon>
        <taxon>Rosales</taxon>
        <taxon>Rhamnaceae</taxon>
        <taxon>rhamnoid group</taxon>
        <taxon>Rhamneae</taxon>
        <taxon>Rhamnella</taxon>
    </lineage>
</organism>
<sequence>MQLCREVTRRLGMSGGNRGGGQSLGVHGIHMRLFSSRGVTPAGGLEAPNYKPLKHYNQDLHLNNPSHSYSSMDKNVKNTSEKRSPINVPYDFEKLKYHISIMDRDLKKLRRDLKELQDDLDDHCCKNHEFLPNCFT</sequence>
<dbReference type="AlphaFoldDB" id="A0A8K0HPP4"/>
<dbReference type="EMBL" id="VOIH02000001">
    <property type="protein sequence ID" value="KAF3456812.1"/>
    <property type="molecule type" value="Genomic_DNA"/>
</dbReference>
<name>A0A8K0HPP4_9ROSA</name>
<proteinExistence type="predicted"/>
<accession>A0A8K0HPP4</accession>
<keyword evidence="1" id="KW-0175">Coiled coil</keyword>
<keyword evidence="3" id="KW-1185">Reference proteome</keyword>
<gene>
    <name evidence="2" type="ORF">FNV43_RR01466</name>
</gene>
<dbReference type="Proteomes" id="UP000796880">
    <property type="component" value="Unassembled WGS sequence"/>
</dbReference>